<evidence type="ECO:0000256" key="1">
    <source>
        <dbReference type="SAM" id="MobiDB-lite"/>
    </source>
</evidence>
<dbReference type="AlphaFoldDB" id="A0ABC8BWZ9"/>
<dbReference type="Proteomes" id="UP000192251">
    <property type="component" value="Chromosome"/>
</dbReference>
<gene>
    <name evidence="2" type="ORF">B7C62_23385</name>
</gene>
<dbReference type="EMBL" id="CP020563">
    <property type="protein sequence ID" value="ARF74849.1"/>
    <property type="molecule type" value="Genomic_DNA"/>
</dbReference>
<evidence type="ECO:0000313" key="2">
    <source>
        <dbReference type="EMBL" id="ARF74849.1"/>
    </source>
</evidence>
<proteinExistence type="predicted"/>
<sequence length="94" mass="10393">MQASDALVALQISVYQERSALADFVRSSGPVKEWNALVREEAGRRQRSLEESDRTLDRAVPDEAPTEDQVRELRRALSRRAGISLAKQGSDPGA</sequence>
<reference evidence="2 3" key="1">
    <citation type="submission" date="2017-04" db="EMBL/GenBank/DDBJ databases">
        <title>The complete genome sequence of Streptomyces albolongus YIM 101047, the producer of novel bafilomycins and novel odoriferous sesquiterpenoids.</title>
        <authorList>
            <person name="Yin M."/>
            <person name="Jiang Y."/>
        </authorList>
    </citation>
    <scope>NUCLEOTIDE SEQUENCE [LARGE SCALE GENOMIC DNA]</scope>
    <source>
        <strain evidence="2 3">YIM 101047</strain>
    </source>
</reference>
<organism evidence="2 3">
    <name type="scientific">Kitasatospora albolonga</name>
    <dbReference type="NCBI Taxonomy" id="68173"/>
    <lineage>
        <taxon>Bacteria</taxon>
        <taxon>Bacillati</taxon>
        <taxon>Actinomycetota</taxon>
        <taxon>Actinomycetes</taxon>
        <taxon>Kitasatosporales</taxon>
        <taxon>Streptomycetaceae</taxon>
        <taxon>Kitasatospora</taxon>
    </lineage>
</organism>
<feature type="region of interest" description="Disordered" evidence="1">
    <location>
        <begin position="41"/>
        <end position="70"/>
    </location>
</feature>
<accession>A0ABC8BWZ9</accession>
<keyword evidence="3" id="KW-1185">Reference proteome</keyword>
<feature type="compositionally biased region" description="Basic and acidic residues" evidence="1">
    <location>
        <begin position="41"/>
        <end position="61"/>
    </location>
</feature>
<evidence type="ECO:0000313" key="3">
    <source>
        <dbReference type="Proteomes" id="UP000192251"/>
    </source>
</evidence>
<name>A0ABC8BWZ9_9ACTN</name>
<dbReference type="KEGG" id="kab:B7C62_23385"/>
<protein>
    <submittedName>
        <fullName evidence="2">Uncharacterized protein</fullName>
    </submittedName>
</protein>